<accession>A0ABN9T0U4</accession>
<dbReference type="EMBL" id="CAUYUJ010014229">
    <property type="protein sequence ID" value="CAK0838501.1"/>
    <property type="molecule type" value="Genomic_DNA"/>
</dbReference>
<comment type="caution">
    <text evidence="2">The sequence shown here is derived from an EMBL/GenBank/DDBJ whole genome shotgun (WGS) entry which is preliminary data.</text>
</comment>
<evidence type="ECO:0000313" key="2">
    <source>
        <dbReference type="EMBL" id="CAK0838501.1"/>
    </source>
</evidence>
<reference evidence="2" key="1">
    <citation type="submission" date="2023-10" db="EMBL/GenBank/DDBJ databases">
        <authorList>
            <person name="Chen Y."/>
            <person name="Shah S."/>
            <person name="Dougan E. K."/>
            <person name="Thang M."/>
            <person name="Chan C."/>
        </authorList>
    </citation>
    <scope>NUCLEOTIDE SEQUENCE [LARGE SCALE GENOMIC DNA]</scope>
</reference>
<gene>
    <name evidence="2" type="ORF">PCOR1329_LOCUS34442</name>
</gene>
<keyword evidence="3" id="KW-1185">Reference proteome</keyword>
<evidence type="ECO:0000256" key="1">
    <source>
        <dbReference type="SAM" id="Coils"/>
    </source>
</evidence>
<keyword evidence="1" id="KW-0175">Coiled coil</keyword>
<protein>
    <submittedName>
        <fullName evidence="2">Uncharacterized protein</fullName>
    </submittedName>
</protein>
<organism evidence="2 3">
    <name type="scientific">Prorocentrum cordatum</name>
    <dbReference type="NCBI Taxonomy" id="2364126"/>
    <lineage>
        <taxon>Eukaryota</taxon>
        <taxon>Sar</taxon>
        <taxon>Alveolata</taxon>
        <taxon>Dinophyceae</taxon>
        <taxon>Prorocentrales</taxon>
        <taxon>Prorocentraceae</taxon>
        <taxon>Prorocentrum</taxon>
    </lineage>
</organism>
<proteinExistence type="predicted"/>
<evidence type="ECO:0000313" key="3">
    <source>
        <dbReference type="Proteomes" id="UP001189429"/>
    </source>
</evidence>
<dbReference type="Proteomes" id="UP001189429">
    <property type="component" value="Unassembled WGS sequence"/>
</dbReference>
<sequence length="247" mass="26782">MATLARPGWMAKIGGAEPRLKAAKAAGKGASVGAARPQGAAAKKQTIDELVVVLAKLVLSDEAELRVLIGAVYDTWLAPLTSHMVELMLEEKQAFNAEAQEAREKEKQEDKNGNKDYVKQKMSAPFLRVSAAMIQGAAEKEAEDMELAAARVPALKYFEGAISKLKEPEEMSDLIRFCRAKRLKGKNKGGEELVKMQFLISHEHDLAKPITTTIRTALAAQGGHKTIGGAPRGVLVREAQRLLDSVK</sequence>
<feature type="coiled-coil region" evidence="1">
    <location>
        <begin position="85"/>
        <end position="112"/>
    </location>
</feature>
<name>A0ABN9T0U4_9DINO</name>